<keyword evidence="1" id="KW-0433">Leucine-rich repeat</keyword>
<dbReference type="PANTHER" id="PTHR48056">
    <property type="entry name" value="LRR RECEPTOR-LIKE SERINE/THREONINE-PROTEIN KINASE-RELATED"/>
    <property type="match status" value="1"/>
</dbReference>
<evidence type="ECO:0000313" key="5">
    <source>
        <dbReference type="Proteomes" id="UP001188597"/>
    </source>
</evidence>
<sequence length="156" mass="17238">ILVLLFEDFGFVVPRTLEYNQLSGTIPPELGNLPRLERIRIGDNHYTENIPNFIQNWTNLEKLVVQASGVNGPIPSGIALLTKLTDLRISDLNGTDATFPPLSSIKNLKTLILRSCNIIGPLPDDLGEMSKLKILLVDSNFFHPCMLSAPFFAAAH</sequence>
<evidence type="ECO:0000256" key="3">
    <source>
        <dbReference type="ARBA" id="ARBA00023180"/>
    </source>
</evidence>
<evidence type="ECO:0000313" key="4">
    <source>
        <dbReference type="EMBL" id="KAK2998885.1"/>
    </source>
</evidence>
<reference evidence="4" key="1">
    <citation type="submission" date="2022-12" db="EMBL/GenBank/DDBJ databases">
        <title>Draft genome assemblies for two species of Escallonia (Escalloniales).</title>
        <authorList>
            <person name="Chanderbali A."/>
            <person name="Dervinis C."/>
            <person name="Anghel I."/>
            <person name="Soltis D."/>
            <person name="Soltis P."/>
            <person name="Zapata F."/>
        </authorList>
    </citation>
    <scope>NUCLEOTIDE SEQUENCE</scope>
    <source>
        <strain evidence="4">UCBG64.0493</strain>
        <tissue evidence="4">Leaf</tissue>
    </source>
</reference>
<organism evidence="4 5">
    <name type="scientific">Escallonia herrerae</name>
    <dbReference type="NCBI Taxonomy" id="1293975"/>
    <lineage>
        <taxon>Eukaryota</taxon>
        <taxon>Viridiplantae</taxon>
        <taxon>Streptophyta</taxon>
        <taxon>Embryophyta</taxon>
        <taxon>Tracheophyta</taxon>
        <taxon>Spermatophyta</taxon>
        <taxon>Magnoliopsida</taxon>
        <taxon>eudicotyledons</taxon>
        <taxon>Gunneridae</taxon>
        <taxon>Pentapetalae</taxon>
        <taxon>asterids</taxon>
        <taxon>campanulids</taxon>
        <taxon>Escalloniales</taxon>
        <taxon>Escalloniaceae</taxon>
        <taxon>Escallonia</taxon>
    </lineage>
</organism>
<dbReference type="InterPro" id="IPR001611">
    <property type="entry name" value="Leu-rich_rpt"/>
</dbReference>
<dbReference type="InterPro" id="IPR050647">
    <property type="entry name" value="Plant_LRR-RLKs"/>
</dbReference>
<comment type="caution">
    <text evidence="4">The sequence shown here is derived from an EMBL/GenBank/DDBJ whole genome shotgun (WGS) entry which is preliminary data.</text>
</comment>
<dbReference type="Pfam" id="PF00560">
    <property type="entry name" value="LRR_1"/>
    <property type="match status" value="2"/>
</dbReference>
<name>A0AA88UZP1_9ASTE</name>
<protein>
    <submittedName>
        <fullName evidence="4">Uncharacterized protein</fullName>
    </submittedName>
</protein>
<dbReference type="EMBL" id="JAVXUP010003463">
    <property type="protein sequence ID" value="KAK2998885.1"/>
    <property type="molecule type" value="Genomic_DNA"/>
</dbReference>
<keyword evidence="2" id="KW-0677">Repeat</keyword>
<dbReference type="AlphaFoldDB" id="A0AA88UZP1"/>
<dbReference type="SUPFAM" id="SSF52058">
    <property type="entry name" value="L domain-like"/>
    <property type="match status" value="1"/>
</dbReference>
<keyword evidence="3" id="KW-0325">Glycoprotein</keyword>
<evidence type="ECO:0000256" key="2">
    <source>
        <dbReference type="ARBA" id="ARBA00022737"/>
    </source>
</evidence>
<dbReference type="Proteomes" id="UP001188597">
    <property type="component" value="Unassembled WGS sequence"/>
</dbReference>
<dbReference type="Gene3D" id="3.80.10.10">
    <property type="entry name" value="Ribonuclease Inhibitor"/>
    <property type="match status" value="1"/>
</dbReference>
<feature type="non-terminal residue" evidence="4">
    <location>
        <position position="1"/>
    </location>
</feature>
<dbReference type="InterPro" id="IPR032675">
    <property type="entry name" value="LRR_dom_sf"/>
</dbReference>
<evidence type="ECO:0000256" key="1">
    <source>
        <dbReference type="ARBA" id="ARBA00022614"/>
    </source>
</evidence>
<proteinExistence type="predicted"/>
<keyword evidence="5" id="KW-1185">Reference proteome</keyword>
<accession>A0AA88UZP1</accession>
<gene>
    <name evidence="4" type="ORF">RJ639_024550</name>
</gene>
<feature type="non-terminal residue" evidence="4">
    <location>
        <position position="156"/>
    </location>
</feature>